<evidence type="ECO:0000256" key="1">
    <source>
        <dbReference type="SAM" id="MobiDB-lite"/>
    </source>
</evidence>
<dbReference type="InterPro" id="IPR050742">
    <property type="entry name" value="Helicase_Restrict-Modif_Enz"/>
</dbReference>
<feature type="compositionally biased region" description="Basic residues" evidence="1">
    <location>
        <begin position="43"/>
        <end position="52"/>
    </location>
</feature>
<dbReference type="AlphaFoldDB" id="T1CS73"/>
<feature type="region of interest" description="Disordered" evidence="1">
    <location>
        <begin position="32"/>
        <end position="52"/>
    </location>
</feature>
<keyword evidence="3" id="KW-0378">Hydrolase</keyword>
<dbReference type="GO" id="GO:0005524">
    <property type="term" value="F:ATP binding"/>
    <property type="evidence" value="ECO:0007669"/>
    <property type="project" value="InterPro"/>
</dbReference>
<dbReference type="PANTHER" id="PTHR47396:SF1">
    <property type="entry name" value="ATP-DEPENDENT HELICASE IRC3-RELATED"/>
    <property type="match status" value="1"/>
</dbReference>
<protein>
    <submittedName>
        <fullName evidence="3">Restriction endonuclease, type I, R subunit/Type III, Res subunit</fullName>
        <ecNumber evidence="3">3.1.21.5</ecNumber>
    </submittedName>
</protein>
<organism evidence="3">
    <name type="scientific">mine drainage metagenome</name>
    <dbReference type="NCBI Taxonomy" id="410659"/>
    <lineage>
        <taxon>unclassified sequences</taxon>
        <taxon>metagenomes</taxon>
        <taxon>ecological metagenomes</taxon>
    </lineage>
</organism>
<evidence type="ECO:0000259" key="2">
    <source>
        <dbReference type="Pfam" id="PF04851"/>
    </source>
</evidence>
<dbReference type="GO" id="GO:0003677">
    <property type="term" value="F:DNA binding"/>
    <property type="evidence" value="ECO:0007669"/>
    <property type="project" value="InterPro"/>
</dbReference>
<reference evidence="3" key="2">
    <citation type="journal article" date="2014" name="ISME J.">
        <title>Microbial stratification in low pH oxic and suboxic macroscopic growths along an acid mine drainage.</title>
        <authorList>
            <person name="Mendez-Garcia C."/>
            <person name="Mesa V."/>
            <person name="Sprenger R.R."/>
            <person name="Richter M."/>
            <person name="Diez M.S."/>
            <person name="Solano J."/>
            <person name="Bargiela R."/>
            <person name="Golyshina O.V."/>
            <person name="Manteca A."/>
            <person name="Ramos J.L."/>
            <person name="Gallego J.R."/>
            <person name="Llorente I."/>
            <person name="Martins Dos Santos V.A."/>
            <person name="Jensen O.N."/>
            <person name="Pelaez A.I."/>
            <person name="Sanchez J."/>
            <person name="Ferrer M."/>
        </authorList>
    </citation>
    <scope>NUCLEOTIDE SEQUENCE</scope>
</reference>
<comment type="caution">
    <text evidence="3">The sequence shown here is derived from an EMBL/GenBank/DDBJ whole genome shotgun (WGS) entry which is preliminary data.</text>
</comment>
<sequence length="132" mass="14506">MSGAPVRPAPGDLLLQRLRTLAVGRHPLPAARGPGLLQESGARTRHPAARTRKPLATGEINPAIVERYYQTRAIRRIAEAFERDHDRKALVVMATGAGKTRTVIALADLLMRCNWAKRILFLADRVALVNQA</sequence>
<dbReference type="EMBL" id="AUZY01002810">
    <property type="protein sequence ID" value="EQD71374.1"/>
    <property type="molecule type" value="Genomic_DNA"/>
</dbReference>
<dbReference type="GO" id="GO:0015668">
    <property type="term" value="F:type III site-specific deoxyribonuclease activity"/>
    <property type="evidence" value="ECO:0007669"/>
    <property type="project" value="UniProtKB-EC"/>
</dbReference>
<dbReference type="InterPro" id="IPR027417">
    <property type="entry name" value="P-loop_NTPase"/>
</dbReference>
<dbReference type="InterPro" id="IPR006935">
    <property type="entry name" value="Helicase/UvrB_N"/>
</dbReference>
<proteinExistence type="predicted"/>
<dbReference type="GO" id="GO:0005829">
    <property type="term" value="C:cytosol"/>
    <property type="evidence" value="ECO:0007669"/>
    <property type="project" value="TreeGrafter"/>
</dbReference>
<accession>T1CS73</accession>
<dbReference type="PANTHER" id="PTHR47396">
    <property type="entry name" value="TYPE I RESTRICTION ENZYME ECOKI R PROTEIN"/>
    <property type="match status" value="1"/>
</dbReference>
<feature type="domain" description="Helicase/UvrB N-terminal" evidence="2">
    <location>
        <begin position="66"/>
        <end position="132"/>
    </location>
</feature>
<evidence type="ECO:0000313" key="3">
    <source>
        <dbReference type="EMBL" id="EQD71374.1"/>
    </source>
</evidence>
<reference evidence="3" key="1">
    <citation type="submission" date="2013-08" db="EMBL/GenBank/DDBJ databases">
        <authorList>
            <person name="Mendez C."/>
            <person name="Richter M."/>
            <person name="Ferrer M."/>
            <person name="Sanchez J."/>
        </authorList>
    </citation>
    <scope>NUCLEOTIDE SEQUENCE</scope>
</reference>
<dbReference type="EC" id="3.1.21.5" evidence="3"/>
<dbReference type="SUPFAM" id="SSF52540">
    <property type="entry name" value="P-loop containing nucleoside triphosphate hydrolases"/>
    <property type="match status" value="1"/>
</dbReference>
<keyword evidence="3" id="KW-0255">Endonuclease</keyword>
<name>T1CS73_9ZZZZ</name>
<gene>
    <name evidence="3" type="ORF">B1B_04493</name>
</gene>
<dbReference type="Pfam" id="PF04851">
    <property type="entry name" value="ResIII"/>
    <property type="match status" value="1"/>
</dbReference>
<dbReference type="Gene3D" id="3.40.50.300">
    <property type="entry name" value="P-loop containing nucleotide triphosphate hydrolases"/>
    <property type="match status" value="1"/>
</dbReference>
<keyword evidence="3" id="KW-0540">Nuclease</keyword>